<feature type="transmembrane region" description="Helical" evidence="3">
    <location>
        <begin position="102"/>
        <end position="126"/>
    </location>
</feature>
<evidence type="ECO:0000256" key="1">
    <source>
        <dbReference type="ARBA" id="ARBA00022676"/>
    </source>
</evidence>
<dbReference type="PANTHER" id="PTHR12526:SF510">
    <property type="entry name" value="D-INOSITOL 3-PHOSPHATE GLYCOSYLTRANSFERASE"/>
    <property type="match status" value="1"/>
</dbReference>
<dbReference type="EMBL" id="JADGII010000001">
    <property type="protein sequence ID" value="MBF0635787.1"/>
    <property type="molecule type" value="Genomic_DNA"/>
</dbReference>
<dbReference type="RefSeq" id="WP_175186940.1">
    <property type="nucleotide sequence ID" value="NZ_JABVZQ010000002.1"/>
</dbReference>
<dbReference type="SUPFAM" id="SSF53756">
    <property type="entry name" value="UDP-Glycosyltransferase/glycogen phosphorylase"/>
    <property type="match status" value="1"/>
</dbReference>
<name>A0ABR9XP51_9CHLB</name>
<evidence type="ECO:0000313" key="5">
    <source>
        <dbReference type="Proteomes" id="UP000619838"/>
    </source>
</evidence>
<sequence>MLNILRIAFVTPLPPVKGGISRFSHDLAGALHEQQGVCLRLYPFRRLYPRLLFSGRSFAEPLPGADISFPGQATLELFRPLSWLRCARDIRSDGHDVVVVSFWSGLLAPLSVLMAVMTGLPVVILMHNYRSHERLLDLPLLKRLMLKRAAGVVTLSGYVHRQVASDYPGLRSRRLFHPVYESQPAGLTALAARKRLGIERHDGPVLLFFGYVRHYKGLDVLVRAMPHLASVFPGVQLVIAGEFFEPVERYRSLVSSVGAGSHVRMLPGFVPDEMVSVVFMAADAVVLPYRRASQSGVVQQAYGYERPVIVSRAGGLSESVVDGKTGSVVDASLPGLLASGIIRFFGSWDRERSRRAIRAYRQQHSWDRLASGCADFLREVVDERC</sequence>
<dbReference type="Proteomes" id="UP000619838">
    <property type="component" value="Unassembled WGS sequence"/>
</dbReference>
<dbReference type="CDD" id="cd03801">
    <property type="entry name" value="GT4_PimA-like"/>
    <property type="match status" value="1"/>
</dbReference>
<evidence type="ECO:0000313" key="4">
    <source>
        <dbReference type="EMBL" id="MBF0635787.1"/>
    </source>
</evidence>
<dbReference type="Gene3D" id="3.40.50.2000">
    <property type="entry name" value="Glycogen Phosphorylase B"/>
    <property type="match status" value="2"/>
</dbReference>
<protein>
    <submittedName>
        <fullName evidence="4">Glycosyltransferase family 4 protein</fullName>
    </submittedName>
</protein>
<keyword evidence="3" id="KW-0472">Membrane</keyword>
<keyword evidence="3" id="KW-1133">Transmembrane helix</keyword>
<gene>
    <name evidence="4" type="ORF">INT08_01140</name>
</gene>
<dbReference type="Pfam" id="PF13692">
    <property type="entry name" value="Glyco_trans_1_4"/>
    <property type="match status" value="1"/>
</dbReference>
<keyword evidence="1" id="KW-0328">Glycosyltransferase</keyword>
<proteinExistence type="predicted"/>
<keyword evidence="3" id="KW-0812">Transmembrane</keyword>
<evidence type="ECO:0000256" key="3">
    <source>
        <dbReference type="SAM" id="Phobius"/>
    </source>
</evidence>
<keyword evidence="2" id="KW-0808">Transferase</keyword>
<comment type="caution">
    <text evidence="4">The sequence shown here is derived from an EMBL/GenBank/DDBJ whole genome shotgun (WGS) entry which is preliminary data.</text>
</comment>
<dbReference type="PANTHER" id="PTHR12526">
    <property type="entry name" value="GLYCOSYLTRANSFERASE"/>
    <property type="match status" value="1"/>
</dbReference>
<keyword evidence="5" id="KW-1185">Reference proteome</keyword>
<organism evidence="4 5">
    <name type="scientific">Prosthecochloris ethylica</name>
    <dbReference type="NCBI Taxonomy" id="2743976"/>
    <lineage>
        <taxon>Bacteria</taxon>
        <taxon>Pseudomonadati</taxon>
        <taxon>Chlorobiota</taxon>
        <taxon>Chlorobiia</taxon>
        <taxon>Chlorobiales</taxon>
        <taxon>Chlorobiaceae</taxon>
        <taxon>Prosthecochloris</taxon>
    </lineage>
</organism>
<evidence type="ECO:0000256" key="2">
    <source>
        <dbReference type="ARBA" id="ARBA00022679"/>
    </source>
</evidence>
<accession>A0ABR9XP51</accession>
<reference evidence="4 5" key="1">
    <citation type="journal article" date="2020" name="Microorganisms">
        <title>Simultaneous Genome Sequencing of Prosthecochloris ethylica and Desulfuromonas acetoxidans within a Syntrophic Mixture Reveals Unique Pili and Protein Interactions.</title>
        <authorList>
            <person name="Kyndt J.A."/>
            <person name="Van Beeumen J.J."/>
            <person name="Meyer T.E."/>
        </authorList>
    </citation>
    <scope>NUCLEOTIDE SEQUENCE [LARGE SCALE GENOMIC DNA]</scope>
    <source>
        <strain evidence="4 5">N3</strain>
    </source>
</reference>